<accession>A0AAV9A664</accession>
<dbReference type="GO" id="GO:0045893">
    <property type="term" value="P:positive regulation of DNA-templated transcription"/>
    <property type="evidence" value="ECO:0007669"/>
    <property type="project" value="TreeGrafter"/>
</dbReference>
<reference evidence="3" key="2">
    <citation type="submission" date="2023-06" db="EMBL/GenBank/DDBJ databases">
        <authorList>
            <person name="Ma L."/>
            <person name="Liu K.-W."/>
            <person name="Li Z."/>
            <person name="Hsiao Y.-Y."/>
            <person name="Qi Y."/>
            <person name="Fu T."/>
            <person name="Tang G."/>
            <person name="Zhang D."/>
            <person name="Sun W.-H."/>
            <person name="Liu D.-K."/>
            <person name="Li Y."/>
            <person name="Chen G.-Z."/>
            <person name="Liu X.-D."/>
            <person name="Liao X.-Y."/>
            <person name="Jiang Y.-T."/>
            <person name="Yu X."/>
            <person name="Hao Y."/>
            <person name="Huang J."/>
            <person name="Zhao X.-W."/>
            <person name="Ke S."/>
            <person name="Chen Y.-Y."/>
            <person name="Wu W.-L."/>
            <person name="Hsu J.-L."/>
            <person name="Lin Y.-F."/>
            <person name="Huang M.-D."/>
            <person name="Li C.-Y."/>
            <person name="Huang L."/>
            <person name="Wang Z.-W."/>
            <person name="Zhao X."/>
            <person name="Zhong W.-Y."/>
            <person name="Peng D.-H."/>
            <person name="Ahmad S."/>
            <person name="Lan S."/>
            <person name="Zhang J.-S."/>
            <person name="Tsai W.-C."/>
            <person name="Van De Peer Y."/>
            <person name="Liu Z.-J."/>
        </authorList>
    </citation>
    <scope>NUCLEOTIDE SEQUENCE</scope>
    <source>
        <strain evidence="3">SCP</strain>
        <tissue evidence="3">Leaves</tissue>
    </source>
</reference>
<evidence type="ECO:0000313" key="4">
    <source>
        <dbReference type="Proteomes" id="UP001179952"/>
    </source>
</evidence>
<evidence type="ECO:0000256" key="2">
    <source>
        <dbReference type="SAM" id="MobiDB-lite"/>
    </source>
</evidence>
<dbReference type="GO" id="GO:0000976">
    <property type="term" value="F:transcription cis-regulatory region binding"/>
    <property type="evidence" value="ECO:0007669"/>
    <property type="project" value="TreeGrafter"/>
</dbReference>
<organism evidence="3 4">
    <name type="scientific">Acorus gramineus</name>
    <name type="common">Dwarf sweet flag</name>
    <dbReference type="NCBI Taxonomy" id="55184"/>
    <lineage>
        <taxon>Eukaryota</taxon>
        <taxon>Viridiplantae</taxon>
        <taxon>Streptophyta</taxon>
        <taxon>Embryophyta</taxon>
        <taxon>Tracheophyta</taxon>
        <taxon>Spermatophyta</taxon>
        <taxon>Magnoliopsida</taxon>
        <taxon>Liliopsida</taxon>
        <taxon>Acoraceae</taxon>
        <taxon>Acorus</taxon>
    </lineage>
</organism>
<dbReference type="GO" id="GO:0005634">
    <property type="term" value="C:nucleus"/>
    <property type="evidence" value="ECO:0007669"/>
    <property type="project" value="TreeGrafter"/>
</dbReference>
<feature type="region of interest" description="Disordered" evidence="2">
    <location>
        <begin position="1"/>
        <end position="28"/>
    </location>
</feature>
<reference evidence="3" key="1">
    <citation type="journal article" date="2023" name="Nat. Commun.">
        <title>Diploid and tetraploid genomes of Acorus and the evolution of monocots.</title>
        <authorList>
            <person name="Ma L."/>
            <person name="Liu K.W."/>
            <person name="Li Z."/>
            <person name="Hsiao Y.Y."/>
            <person name="Qi Y."/>
            <person name="Fu T."/>
            <person name="Tang G.D."/>
            <person name="Zhang D."/>
            <person name="Sun W.H."/>
            <person name="Liu D.K."/>
            <person name="Li Y."/>
            <person name="Chen G.Z."/>
            <person name="Liu X.D."/>
            <person name="Liao X.Y."/>
            <person name="Jiang Y.T."/>
            <person name="Yu X."/>
            <person name="Hao Y."/>
            <person name="Huang J."/>
            <person name="Zhao X.W."/>
            <person name="Ke S."/>
            <person name="Chen Y.Y."/>
            <person name="Wu W.L."/>
            <person name="Hsu J.L."/>
            <person name="Lin Y.F."/>
            <person name="Huang M.D."/>
            <person name="Li C.Y."/>
            <person name="Huang L."/>
            <person name="Wang Z.W."/>
            <person name="Zhao X."/>
            <person name="Zhong W.Y."/>
            <person name="Peng D.H."/>
            <person name="Ahmad S."/>
            <person name="Lan S."/>
            <person name="Zhang J.S."/>
            <person name="Tsai W.C."/>
            <person name="Van de Peer Y."/>
            <person name="Liu Z.J."/>
        </authorList>
    </citation>
    <scope>NUCLEOTIDE SEQUENCE</scope>
    <source>
        <strain evidence="3">SCP</strain>
    </source>
</reference>
<dbReference type="PANTHER" id="PTHR31241">
    <property type="entry name" value="DEHYDRATION-RESPONSIVE ELEMENT-BINDING PROTEIN 2C"/>
    <property type="match status" value="1"/>
</dbReference>
<comment type="caution">
    <text evidence="3">The sequence shown here is derived from an EMBL/GenBank/DDBJ whole genome shotgun (WGS) entry which is preliminary data.</text>
</comment>
<dbReference type="GO" id="GO:0006950">
    <property type="term" value="P:response to stress"/>
    <property type="evidence" value="ECO:0007669"/>
    <property type="project" value="TreeGrafter"/>
</dbReference>
<comment type="similarity">
    <text evidence="1">Belongs to the AP2/ERF transcription factor family. ERF subfamily.</text>
</comment>
<dbReference type="EMBL" id="JAUJYN010000012">
    <property type="protein sequence ID" value="KAK1259688.1"/>
    <property type="molecule type" value="Genomic_DNA"/>
</dbReference>
<proteinExistence type="inferred from homology"/>
<evidence type="ECO:0000313" key="3">
    <source>
        <dbReference type="EMBL" id="KAK1259688.1"/>
    </source>
</evidence>
<sequence>MDTFRKPPSRPWKKGPTRGKGGPQNSTCEYRGAARRLYGPDAYLNLPHLQSTITSSSSKPPHKYFKWFPSKGGGLVSSMFPSCGLLNLGAQHNVHVIHQRLQQLKGSLEKPQIDLNEFLQQLGVLKEGEEEKVAPPEAARVEAGAEEGLKDGGGVDGGFEELGFNWETLIEMRGLEEEVMVEAMMEDVHEGLLSVHGSIWDH</sequence>
<dbReference type="GO" id="GO:0003700">
    <property type="term" value="F:DNA-binding transcription factor activity"/>
    <property type="evidence" value="ECO:0007669"/>
    <property type="project" value="TreeGrafter"/>
</dbReference>
<protein>
    <submittedName>
        <fullName evidence="3">Dehydration-responsive element-binding protein 2F</fullName>
    </submittedName>
</protein>
<keyword evidence="4" id="KW-1185">Reference proteome</keyword>
<dbReference type="AlphaFoldDB" id="A0AAV9A664"/>
<gene>
    <name evidence="3" type="ORF">QJS04_geneDACA010291</name>
</gene>
<dbReference type="Proteomes" id="UP001179952">
    <property type="component" value="Unassembled WGS sequence"/>
</dbReference>
<evidence type="ECO:0000256" key="1">
    <source>
        <dbReference type="ARBA" id="ARBA00024343"/>
    </source>
</evidence>
<dbReference type="PANTHER" id="PTHR31241:SF2">
    <property type="entry name" value="DEHYDRATION-RESPONSIVE ELEMENT-BINDING PROTEIN 2F"/>
    <property type="match status" value="1"/>
</dbReference>
<feature type="compositionally biased region" description="Basic residues" evidence="2">
    <location>
        <begin position="7"/>
        <end position="17"/>
    </location>
</feature>
<name>A0AAV9A664_ACOGR</name>